<dbReference type="AlphaFoldDB" id="A0A916TYK8"/>
<organism evidence="2 3">
    <name type="scientific">Hoyosella rhizosphaerae</name>
    <dbReference type="NCBI Taxonomy" id="1755582"/>
    <lineage>
        <taxon>Bacteria</taxon>
        <taxon>Bacillati</taxon>
        <taxon>Actinomycetota</taxon>
        <taxon>Actinomycetes</taxon>
        <taxon>Mycobacteriales</taxon>
        <taxon>Hoyosellaceae</taxon>
        <taxon>Hoyosella</taxon>
    </lineage>
</organism>
<proteinExistence type="predicted"/>
<gene>
    <name evidence="2" type="ORF">GCM10011410_01270</name>
</gene>
<dbReference type="EMBL" id="BMJH01000001">
    <property type="protein sequence ID" value="GGC52696.1"/>
    <property type="molecule type" value="Genomic_DNA"/>
</dbReference>
<keyword evidence="1" id="KW-0472">Membrane</keyword>
<keyword evidence="3" id="KW-1185">Reference proteome</keyword>
<sequence length="47" mass="4897">MKQALHNVVVAQQGQIQLNDRKGSIMGLVAGLIEIVGSLLSLLLGGL</sequence>
<evidence type="ECO:0000313" key="2">
    <source>
        <dbReference type="EMBL" id="GGC52696.1"/>
    </source>
</evidence>
<reference evidence="2" key="1">
    <citation type="journal article" date="2014" name="Int. J. Syst. Evol. Microbiol.">
        <title>Complete genome sequence of Corynebacterium casei LMG S-19264T (=DSM 44701T), isolated from a smear-ripened cheese.</title>
        <authorList>
            <consortium name="US DOE Joint Genome Institute (JGI-PGF)"/>
            <person name="Walter F."/>
            <person name="Albersmeier A."/>
            <person name="Kalinowski J."/>
            <person name="Ruckert C."/>
        </authorList>
    </citation>
    <scope>NUCLEOTIDE SEQUENCE</scope>
    <source>
        <strain evidence="2">CGMCC 1.15478</strain>
    </source>
</reference>
<accession>A0A916TYK8</accession>
<protein>
    <submittedName>
        <fullName evidence="2">Uncharacterized protein</fullName>
    </submittedName>
</protein>
<dbReference type="RefSeq" id="WP_188669698.1">
    <property type="nucleotide sequence ID" value="NZ_BMJH01000001.1"/>
</dbReference>
<keyword evidence="1" id="KW-1133">Transmembrane helix</keyword>
<comment type="caution">
    <text evidence="2">The sequence shown here is derived from an EMBL/GenBank/DDBJ whole genome shotgun (WGS) entry which is preliminary data.</text>
</comment>
<keyword evidence="1" id="KW-0812">Transmembrane</keyword>
<dbReference type="Proteomes" id="UP000641514">
    <property type="component" value="Unassembled WGS sequence"/>
</dbReference>
<feature type="transmembrane region" description="Helical" evidence="1">
    <location>
        <begin position="25"/>
        <end position="44"/>
    </location>
</feature>
<evidence type="ECO:0000313" key="3">
    <source>
        <dbReference type="Proteomes" id="UP000641514"/>
    </source>
</evidence>
<reference evidence="2" key="2">
    <citation type="submission" date="2020-09" db="EMBL/GenBank/DDBJ databases">
        <authorList>
            <person name="Sun Q."/>
            <person name="Zhou Y."/>
        </authorList>
    </citation>
    <scope>NUCLEOTIDE SEQUENCE</scope>
    <source>
        <strain evidence="2">CGMCC 1.15478</strain>
    </source>
</reference>
<name>A0A916TYK8_9ACTN</name>
<evidence type="ECO:0000256" key="1">
    <source>
        <dbReference type="SAM" id="Phobius"/>
    </source>
</evidence>